<evidence type="ECO:0000256" key="3">
    <source>
        <dbReference type="ARBA" id="ARBA00022723"/>
    </source>
</evidence>
<keyword evidence="5" id="KW-0720">Serine protease</keyword>
<evidence type="ECO:0000256" key="5">
    <source>
        <dbReference type="ARBA" id="ARBA00022825"/>
    </source>
</evidence>
<evidence type="ECO:0000256" key="1">
    <source>
        <dbReference type="ARBA" id="ARBA00001913"/>
    </source>
</evidence>
<dbReference type="PROSITE" id="PS51695">
    <property type="entry name" value="SEDOLISIN"/>
    <property type="match status" value="1"/>
</dbReference>
<feature type="domain" description="Peptidase S53" evidence="10">
    <location>
        <begin position="246"/>
        <end position="635"/>
    </location>
</feature>
<evidence type="ECO:0000256" key="2">
    <source>
        <dbReference type="ARBA" id="ARBA00022670"/>
    </source>
</evidence>
<evidence type="ECO:0000256" key="9">
    <source>
        <dbReference type="SAM" id="SignalP"/>
    </source>
</evidence>
<dbReference type="GO" id="GO:0006508">
    <property type="term" value="P:proteolysis"/>
    <property type="evidence" value="ECO:0007669"/>
    <property type="project" value="UniProtKB-KW"/>
</dbReference>
<evidence type="ECO:0000256" key="6">
    <source>
        <dbReference type="ARBA" id="ARBA00022837"/>
    </source>
</evidence>
<dbReference type="SUPFAM" id="SSF52743">
    <property type="entry name" value="Subtilisin-like"/>
    <property type="match status" value="1"/>
</dbReference>
<dbReference type="InterPro" id="IPR036852">
    <property type="entry name" value="Peptidase_S8/S53_dom_sf"/>
</dbReference>
<dbReference type="InterPro" id="IPR050819">
    <property type="entry name" value="Tripeptidyl-peptidase_I"/>
</dbReference>
<dbReference type="GO" id="GO:0046872">
    <property type="term" value="F:metal ion binding"/>
    <property type="evidence" value="ECO:0007669"/>
    <property type="project" value="UniProtKB-KW"/>
</dbReference>
<evidence type="ECO:0000256" key="8">
    <source>
        <dbReference type="SAM" id="MobiDB-lite"/>
    </source>
</evidence>
<keyword evidence="7" id="KW-0865">Zymogen</keyword>
<dbReference type="CDD" id="cd11377">
    <property type="entry name" value="Pro-peptidase_S53"/>
    <property type="match status" value="1"/>
</dbReference>
<accession>A0A7Z0AC09</accession>
<dbReference type="Pfam" id="PF09286">
    <property type="entry name" value="Pro-kuma_activ"/>
    <property type="match status" value="1"/>
</dbReference>
<keyword evidence="3" id="KW-0479">Metal-binding</keyword>
<keyword evidence="6" id="KW-0106">Calcium</keyword>
<dbReference type="SMART" id="SM00944">
    <property type="entry name" value="Pro-kuma_activ"/>
    <property type="match status" value="1"/>
</dbReference>
<dbReference type="Pfam" id="PF00082">
    <property type="entry name" value="Peptidase_S8"/>
    <property type="match status" value="1"/>
</dbReference>
<gene>
    <name evidence="11" type="ORF">BJY26_001626</name>
</gene>
<evidence type="ECO:0000256" key="7">
    <source>
        <dbReference type="ARBA" id="ARBA00023145"/>
    </source>
</evidence>
<dbReference type="Proteomes" id="UP000539111">
    <property type="component" value="Unassembled WGS sequence"/>
</dbReference>
<dbReference type="CDD" id="cd04056">
    <property type="entry name" value="Peptidases_S53"/>
    <property type="match status" value="1"/>
</dbReference>
<feature type="region of interest" description="Disordered" evidence="8">
    <location>
        <begin position="205"/>
        <end position="233"/>
    </location>
</feature>
<comment type="cofactor">
    <cofactor evidence="1">
        <name>Ca(2+)</name>
        <dbReference type="ChEBI" id="CHEBI:29108"/>
    </cofactor>
</comment>
<dbReference type="InterPro" id="IPR015366">
    <property type="entry name" value="S53_propep"/>
</dbReference>
<keyword evidence="12" id="KW-1185">Reference proteome</keyword>
<protein>
    <submittedName>
        <fullName evidence="11">Subtilase family serine protease</fullName>
    </submittedName>
</protein>
<dbReference type="GO" id="GO:0008240">
    <property type="term" value="F:tripeptidyl-peptidase activity"/>
    <property type="evidence" value="ECO:0007669"/>
    <property type="project" value="TreeGrafter"/>
</dbReference>
<comment type="caution">
    <text evidence="11">The sequence shown here is derived from an EMBL/GenBank/DDBJ whole genome shotgun (WGS) entry which is preliminary data.</text>
</comment>
<evidence type="ECO:0000313" key="11">
    <source>
        <dbReference type="EMBL" id="NYI67320.1"/>
    </source>
</evidence>
<keyword evidence="9" id="KW-0732">Signal</keyword>
<dbReference type="PANTHER" id="PTHR14218:SF15">
    <property type="entry name" value="TRIPEPTIDYL-PEPTIDASE 1"/>
    <property type="match status" value="1"/>
</dbReference>
<dbReference type="InterPro" id="IPR030400">
    <property type="entry name" value="Sedolisin_dom"/>
</dbReference>
<reference evidence="11 12" key="1">
    <citation type="submission" date="2020-07" db="EMBL/GenBank/DDBJ databases">
        <title>Sequencing the genomes of 1000 actinobacteria strains.</title>
        <authorList>
            <person name="Klenk H.-P."/>
        </authorList>
    </citation>
    <scope>NUCLEOTIDE SEQUENCE [LARGE SCALE GENOMIC DNA]</scope>
    <source>
        <strain evidence="11 12">DSM 26341</strain>
    </source>
</reference>
<dbReference type="EMBL" id="JACBZP010000001">
    <property type="protein sequence ID" value="NYI67320.1"/>
    <property type="molecule type" value="Genomic_DNA"/>
</dbReference>
<organism evidence="11 12">
    <name type="scientific">Spelaeicoccus albus</name>
    <dbReference type="NCBI Taxonomy" id="1280376"/>
    <lineage>
        <taxon>Bacteria</taxon>
        <taxon>Bacillati</taxon>
        <taxon>Actinomycetota</taxon>
        <taxon>Actinomycetes</taxon>
        <taxon>Micrococcales</taxon>
        <taxon>Brevibacteriaceae</taxon>
        <taxon>Spelaeicoccus</taxon>
    </lineage>
</organism>
<keyword evidence="2 11" id="KW-0645">Protease</keyword>
<evidence type="ECO:0000256" key="4">
    <source>
        <dbReference type="ARBA" id="ARBA00022801"/>
    </source>
</evidence>
<dbReference type="InterPro" id="IPR000209">
    <property type="entry name" value="Peptidase_S8/S53_dom"/>
</dbReference>
<feature type="signal peptide" evidence="9">
    <location>
        <begin position="1"/>
        <end position="25"/>
    </location>
</feature>
<evidence type="ECO:0000313" key="12">
    <source>
        <dbReference type="Proteomes" id="UP000539111"/>
    </source>
</evidence>
<proteinExistence type="predicted"/>
<dbReference type="AlphaFoldDB" id="A0A7Z0AC09"/>
<dbReference type="SUPFAM" id="SSF54897">
    <property type="entry name" value="Protease propeptides/inhibitors"/>
    <property type="match status" value="1"/>
</dbReference>
<feature type="chain" id="PRO_5038689848" evidence="9">
    <location>
        <begin position="26"/>
        <end position="635"/>
    </location>
</feature>
<dbReference type="Gene3D" id="3.40.50.200">
    <property type="entry name" value="Peptidase S8/S53 domain"/>
    <property type="match status" value="1"/>
</dbReference>
<name>A0A7Z0AC09_9MICO</name>
<dbReference type="GO" id="GO:0004252">
    <property type="term" value="F:serine-type endopeptidase activity"/>
    <property type="evidence" value="ECO:0007669"/>
    <property type="project" value="InterPro"/>
</dbReference>
<sequence length="635" mass="68045">MGVKAKLAAAVVGAFVVSTMGPTMAAAASDDGYVPLAGTAPSWAAPSQNGTVSPRDLRAGQQTKATMRVQVWLPQRHRAKLAKLASAFADPDSPQYGRSVSLSTYQKEFAPTKSSVAKVEKYLAKQGLKNATVLPHRAAIQVTAPSTRVAKAFRTPIKRVSNHGKKIVTATKNARVKSSIAPLISTITGLTQNPVHTMRVSKHVDRNGKSQPSAAKPPKQGTQYWKQAKPKGKKAKFDHQSRILSGYRPADIKKIYGIPTKLQKKSPTLGIVDAYDGINTVPQTKDGVKGDKKQTMKDTRKYFKGLGLKPPKWDQYVDHTPAKVKANSGWYGEQILDVQSSFAVAPNATIHYWGAPAAYNADLDTALYQAIVSGEVTTVSNSYGDIEANESKAENRTFNMIGQTASVLGVSIFASSGDDGDYSALGYKPMASSAPANSPWVTSVGGTSVGLNKHGKTVVRTGWEDDQSSNGKKKNATFVFGAGGGLSTLNKAPGYQYMVTDVKQLAIPTAAALADPYTGFLDYQTGNYKKQTGKYESWGGTSLASPLLAAMVGLAKVKHHSHWGLANPRLFQLYKTKALSDPRQYNAAEWGHAADGSLAYIAFDRGLQTLQSTVGFDNVTGVGAPHGRKFFKLMS</sequence>
<evidence type="ECO:0000259" key="10">
    <source>
        <dbReference type="PROSITE" id="PS51695"/>
    </source>
</evidence>
<keyword evidence="4" id="KW-0378">Hydrolase</keyword>
<dbReference type="PANTHER" id="PTHR14218">
    <property type="entry name" value="PROTEASE S8 TRIPEPTIDYL PEPTIDASE I CLN2"/>
    <property type="match status" value="1"/>
</dbReference>